<organism evidence="1 2">
    <name type="scientific">Clostridium botulinum</name>
    <dbReference type="NCBI Taxonomy" id="1491"/>
    <lineage>
        <taxon>Bacteria</taxon>
        <taxon>Bacillati</taxon>
        <taxon>Bacillota</taxon>
        <taxon>Clostridia</taxon>
        <taxon>Eubacteriales</taxon>
        <taxon>Clostridiaceae</taxon>
        <taxon>Clostridium</taxon>
    </lineage>
</organism>
<accession>A0AA43Y4F8</accession>
<evidence type="ECO:0000313" key="2">
    <source>
        <dbReference type="Proteomes" id="UP000482543"/>
    </source>
</evidence>
<dbReference type="Proteomes" id="UP000482543">
    <property type="component" value="Unassembled WGS sequence"/>
</dbReference>
<evidence type="ECO:0000313" key="1">
    <source>
        <dbReference type="EMBL" id="NFI20118.1"/>
    </source>
</evidence>
<dbReference type="AlphaFoldDB" id="A0AA43Y4F8"/>
<name>A0AA43Y4F8_CLOBO</name>
<sequence length="322" mass="37645">MISDFLPSNLDGNGWEELCQSCYRIRYTNDNYQEIEASHKGDSGIEGFTHSGITFQSYCPEKNYSENELYENIRSKITKDINKLIDKKNIEKQVKWGIKEIKEWHFVTPYARDSRILQHLETKRKLVMDKKAKEPDLYKHISEDFIISLKLADDFMIELTRLLRNRLVNVKLNLALDHTSKVDWSKCNSEKSGNVIRKVKAMMVGSEENDINSMIDFYMSAYLSGIEIFENLRDNFPDIYESILKLKNSYKNTAFMKTKMVKPTNSNLDVFYEIMNEFENKIQENFKGIIDDPSIAELQLDIVSAWLADCTMEFKPRGELDV</sequence>
<comment type="caution">
    <text evidence="1">The sequence shown here is derived from an EMBL/GenBank/DDBJ whole genome shotgun (WGS) entry which is preliminary data.</text>
</comment>
<protein>
    <submittedName>
        <fullName evidence="1">Uncharacterized protein</fullName>
    </submittedName>
</protein>
<proteinExistence type="predicted"/>
<dbReference type="EMBL" id="SWRJ01000001">
    <property type="protein sequence ID" value="NFI20118.1"/>
    <property type="molecule type" value="Genomic_DNA"/>
</dbReference>
<gene>
    <name evidence="1" type="ORF">FC964_01730</name>
</gene>
<reference evidence="1 2" key="1">
    <citation type="submission" date="2019-04" db="EMBL/GenBank/DDBJ databases">
        <title>Genome sequencing of Clostridium botulinum Groups I-IV and Clostridium butyricum.</title>
        <authorList>
            <person name="Brunt J."/>
            <person name="Van Vliet A.H.M."/>
            <person name="Stringer S.C."/>
            <person name="Carter A.T."/>
            <person name="Peck M.W."/>
        </authorList>
    </citation>
    <scope>NUCLEOTIDE SEQUENCE [LARGE SCALE GENOMIC DNA]</scope>
    <source>
        <strain evidence="1 2">IFR 15/034</strain>
    </source>
</reference>